<name>A0ABT0I2C7_9LACO</name>
<evidence type="ECO:0000313" key="2">
    <source>
        <dbReference type="Proteomes" id="UP001522905"/>
    </source>
</evidence>
<dbReference type="RefSeq" id="WP_248601765.1">
    <property type="nucleotide sequence ID" value="NZ_JAJIAO010000004.1"/>
</dbReference>
<accession>A0ABT0I2C7</accession>
<sequence>MKQTNKLINLSRYNSSKINLPTGIYRDERGNVFVDQDEYSKFYNPRSVVAEGSPI</sequence>
<protein>
    <submittedName>
        <fullName evidence="1">Uncharacterized protein</fullName>
    </submittedName>
</protein>
<gene>
    <name evidence="1" type="ORF">LNP07_05040</name>
</gene>
<organism evidence="1 2">
    <name type="scientific">Apilactobacillus xinyiensis</name>
    <dbReference type="NCBI Taxonomy" id="2841032"/>
    <lineage>
        <taxon>Bacteria</taxon>
        <taxon>Bacillati</taxon>
        <taxon>Bacillota</taxon>
        <taxon>Bacilli</taxon>
        <taxon>Lactobacillales</taxon>
        <taxon>Lactobacillaceae</taxon>
        <taxon>Apilactobacillus</taxon>
    </lineage>
</organism>
<keyword evidence="2" id="KW-1185">Reference proteome</keyword>
<reference evidence="1 2" key="1">
    <citation type="submission" date="2021-11" db="EMBL/GenBank/DDBJ databases">
        <title>Comparative genomics of bee honey and flower isolates.</title>
        <authorList>
            <person name="Bechtner J.D."/>
            <person name="Gallus M.K."/>
            <person name="Ehrmann M."/>
        </authorList>
    </citation>
    <scope>NUCLEOTIDE SEQUENCE [LARGE SCALE GENOMIC DNA]</scope>
    <source>
        <strain evidence="1 2">M161</strain>
    </source>
</reference>
<evidence type="ECO:0000313" key="1">
    <source>
        <dbReference type="EMBL" id="MCK8624879.1"/>
    </source>
</evidence>
<proteinExistence type="predicted"/>
<dbReference type="Proteomes" id="UP001522905">
    <property type="component" value="Unassembled WGS sequence"/>
</dbReference>
<dbReference type="EMBL" id="JAJIAO010000004">
    <property type="protein sequence ID" value="MCK8624879.1"/>
    <property type="molecule type" value="Genomic_DNA"/>
</dbReference>
<comment type="caution">
    <text evidence="1">The sequence shown here is derived from an EMBL/GenBank/DDBJ whole genome shotgun (WGS) entry which is preliminary data.</text>
</comment>